<keyword evidence="6" id="KW-1185">Reference proteome</keyword>
<dbReference type="Proteomes" id="UP000355283">
    <property type="component" value="Unassembled WGS sequence"/>
</dbReference>
<dbReference type="PANTHER" id="PTHR31319">
    <property type="entry name" value="ZINC FINGER PROTEIN CONSTANS-LIKE 4"/>
    <property type="match status" value="1"/>
</dbReference>
<dbReference type="PANTHER" id="PTHR31319:SF77">
    <property type="entry name" value="ZINC FINGER PROTEIN CONSTANS-LIKE 4"/>
    <property type="match status" value="1"/>
</dbReference>
<organism evidence="5 6">
    <name type="scientific">Nannochloropsis salina CCMP1776</name>
    <dbReference type="NCBI Taxonomy" id="1027361"/>
    <lineage>
        <taxon>Eukaryota</taxon>
        <taxon>Sar</taxon>
        <taxon>Stramenopiles</taxon>
        <taxon>Ochrophyta</taxon>
        <taxon>Eustigmatophyceae</taxon>
        <taxon>Eustigmatales</taxon>
        <taxon>Monodopsidaceae</taxon>
        <taxon>Microchloropsis</taxon>
        <taxon>Microchloropsis salina</taxon>
    </lineage>
</organism>
<protein>
    <recommendedName>
        <fullName evidence="4">CCT domain-containing protein</fullName>
    </recommendedName>
</protein>
<dbReference type="Pfam" id="PF06203">
    <property type="entry name" value="CCT"/>
    <property type="match status" value="1"/>
</dbReference>
<evidence type="ECO:0000256" key="1">
    <source>
        <dbReference type="ARBA" id="ARBA00004123"/>
    </source>
</evidence>
<evidence type="ECO:0000313" key="6">
    <source>
        <dbReference type="Proteomes" id="UP000355283"/>
    </source>
</evidence>
<sequence>MSAVAMSAQNRSKIGSGQDTLDGEFLGLSHSPPQFTPSSYEASHMQKRIRSGSISGRLRSASELEEKGLIDRMQKGVLKNLIMSGDEHLLPVLDKFREEGDTSELRSLLKSGVLEGRPSLDLELLMDDLDMNFLQLSSGVMGMGGALGGDGEHCQFDMDDMASLIAGDQAGQGSVGAGSFMEEELLSSMVGVLGRSMSPSHSASFGLSPFAEESGAGGGSGGLPAFLVAVKDEAPPTLAGEGGKGAPVMRGRAAAASGAARNNKPPSGPPSASAASSTLQQASLSVGVPPPRGSRRGSHPGSRPSAAAAAASVGAALASKTGGPGASKAESQADPSPSAGSKSNGRASPAVSALASDALGPQSQPGAINPSESSEKAAAAAAASSLMPVLQGNSPHSSPTGSINISTGVGGAEEKRDANKHYIGAYSPESRRLRLEKFWEKKKNRIWDRKVKYDVRKNFADSRVRVKGRFVKKEDEAILIEVNTLTSREGAMTTGGGEGNSSCLASGTAPSDPLATEGLRMGVGEGAILPGRGRKGSSSDLLPGLLLGKEELLLGGHEEDGIAVGVEELEDLLAPLDGL</sequence>
<evidence type="ECO:0000259" key="4">
    <source>
        <dbReference type="PROSITE" id="PS51017"/>
    </source>
</evidence>
<dbReference type="OrthoDB" id="153872at2759"/>
<reference evidence="5 6" key="1">
    <citation type="submission" date="2019-01" db="EMBL/GenBank/DDBJ databases">
        <title>Nuclear Genome Assembly of the Microalgal Biofuel strain Nannochloropsis salina CCMP1776.</title>
        <authorList>
            <person name="Hovde B."/>
        </authorList>
    </citation>
    <scope>NUCLEOTIDE SEQUENCE [LARGE SCALE GENOMIC DNA]</scope>
    <source>
        <strain evidence="5 6">CCMP1776</strain>
    </source>
</reference>
<dbReference type="EMBL" id="SDOX01000128">
    <property type="protein sequence ID" value="TFJ81367.1"/>
    <property type="molecule type" value="Genomic_DNA"/>
</dbReference>
<name>A0A4D9CTL6_9STRA</name>
<dbReference type="AlphaFoldDB" id="A0A4D9CTL6"/>
<dbReference type="GO" id="GO:0005634">
    <property type="term" value="C:nucleus"/>
    <property type="evidence" value="ECO:0007669"/>
    <property type="project" value="UniProtKB-SubCell"/>
</dbReference>
<feature type="domain" description="CCT" evidence="4">
    <location>
        <begin position="431"/>
        <end position="473"/>
    </location>
</feature>
<evidence type="ECO:0000256" key="2">
    <source>
        <dbReference type="ARBA" id="ARBA00023242"/>
    </source>
</evidence>
<feature type="region of interest" description="Disordered" evidence="3">
    <location>
        <begin position="489"/>
        <end position="510"/>
    </location>
</feature>
<comment type="subcellular location">
    <subcellularLocation>
        <location evidence="1">Nucleus</location>
    </subcellularLocation>
</comment>
<accession>A0A4D9CTL6</accession>
<gene>
    <name evidence="5" type="ORF">NSK_007328</name>
</gene>
<feature type="compositionally biased region" description="Polar residues" evidence="3">
    <location>
        <begin position="329"/>
        <end position="346"/>
    </location>
</feature>
<dbReference type="InterPro" id="IPR010402">
    <property type="entry name" value="CCT_domain"/>
</dbReference>
<feature type="compositionally biased region" description="Polar residues" evidence="3">
    <location>
        <begin position="391"/>
        <end position="407"/>
    </location>
</feature>
<dbReference type="PROSITE" id="PS51017">
    <property type="entry name" value="CCT"/>
    <property type="match status" value="1"/>
</dbReference>
<evidence type="ECO:0000256" key="3">
    <source>
        <dbReference type="SAM" id="MobiDB-lite"/>
    </source>
</evidence>
<feature type="compositionally biased region" description="Low complexity" evidence="3">
    <location>
        <begin position="299"/>
        <end position="319"/>
    </location>
</feature>
<evidence type="ECO:0000313" key="5">
    <source>
        <dbReference type="EMBL" id="TFJ81367.1"/>
    </source>
</evidence>
<keyword evidence="2" id="KW-0539">Nucleus</keyword>
<feature type="compositionally biased region" description="Low complexity" evidence="3">
    <location>
        <begin position="250"/>
        <end position="261"/>
    </location>
</feature>
<feature type="region of interest" description="Disordered" evidence="3">
    <location>
        <begin position="238"/>
        <end position="413"/>
    </location>
</feature>
<comment type="caution">
    <text evidence="5">The sequence shown here is derived from an EMBL/GenBank/DDBJ whole genome shotgun (WGS) entry which is preliminary data.</text>
</comment>
<proteinExistence type="predicted"/>
<feature type="compositionally biased region" description="Low complexity" evidence="3">
    <location>
        <begin position="376"/>
        <end position="385"/>
    </location>
</feature>
<dbReference type="InterPro" id="IPR045281">
    <property type="entry name" value="CONSTANS-like"/>
</dbReference>
<feature type="compositionally biased region" description="Low complexity" evidence="3">
    <location>
        <begin position="270"/>
        <end position="287"/>
    </location>
</feature>
<feature type="compositionally biased region" description="Polar residues" evidence="3">
    <location>
        <begin position="500"/>
        <end position="509"/>
    </location>
</feature>